<dbReference type="GO" id="GO:0006189">
    <property type="term" value="P:'de novo' IMP biosynthetic process"/>
    <property type="evidence" value="ECO:0007669"/>
    <property type="project" value="UniProtKB-UniRule"/>
</dbReference>
<comment type="catalytic activity">
    <reaction evidence="4">
        <text>N(1)-(5-phospho-beta-D-ribosyl)glycinamide + (6R)-10-formyltetrahydrofolate = N(2)-formyl-N(1)-(5-phospho-beta-D-ribosyl)glycinamide + (6S)-5,6,7,8-tetrahydrofolate + H(+)</text>
        <dbReference type="Rhea" id="RHEA:15053"/>
        <dbReference type="ChEBI" id="CHEBI:15378"/>
        <dbReference type="ChEBI" id="CHEBI:57453"/>
        <dbReference type="ChEBI" id="CHEBI:143788"/>
        <dbReference type="ChEBI" id="CHEBI:147286"/>
        <dbReference type="ChEBI" id="CHEBI:195366"/>
        <dbReference type="EC" id="2.1.2.2"/>
    </reaction>
</comment>
<accession>A0A7W7S7T8</accession>
<keyword evidence="7" id="KW-1185">Reference proteome</keyword>
<evidence type="ECO:0000313" key="7">
    <source>
        <dbReference type="Proteomes" id="UP000573327"/>
    </source>
</evidence>
<evidence type="ECO:0000313" key="6">
    <source>
        <dbReference type="EMBL" id="MBB4945142.1"/>
    </source>
</evidence>
<dbReference type="CDD" id="cd08645">
    <property type="entry name" value="FMT_core_GART"/>
    <property type="match status" value="1"/>
</dbReference>
<feature type="site" description="Raises pKa of active site His" evidence="4">
    <location>
        <position position="151"/>
    </location>
</feature>
<dbReference type="PANTHER" id="PTHR43369:SF2">
    <property type="entry name" value="PHOSPHORIBOSYLGLYCINAMIDE FORMYLTRANSFERASE"/>
    <property type="match status" value="1"/>
</dbReference>
<evidence type="ECO:0000256" key="2">
    <source>
        <dbReference type="ARBA" id="ARBA00022679"/>
    </source>
</evidence>
<evidence type="ECO:0000256" key="3">
    <source>
        <dbReference type="ARBA" id="ARBA00022755"/>
    </source>
</evidence>
<feature type="active site" description="Proton donor" evidence="4">
    <location>
        <position position="110"/>
    </location>
</feature>
<dbReference type="UniPathway" id="UPA00074">
    <property type="reaction ID" value="UER00126"/>
</dbReference>
<feature type="binding site" evidence="4">
    <location>
        <begin position="13"/>
        <end position="15"/>
    </location>
    <ligand>
        <name>N(1)-(5-phospho-beta-D-ribosyl)glycinamide</name>
        <dbReference type="ChEBI" id="CHEBI:143788"/>
    </ligand>
</feature>
<dbReference type="GO" id="GO:0004644">
    <property type="term" value="F:phosphoribosylglycinamide formyltransferase activity"/>
    <property type="evidence" value="ECO:0007669"/>
    <property type="project" value="UniProtKB-UniRule"/>
</dbReference>
<feature type="binding site" evidence="4">
    <location>
        <position position="61"/>
    </location>
    <ligand>
        <name>(6R)-10-formyltetrahydrofolate</name>
        <dbReference type="ChEBI" id="CHEBI:195366"/>
    </ligand>
</feature>
<keyword evidence="3 4" id="KW-0658">Purine biosynthesis</keyword>
<dbReference type="GO" id="GO:0005829">
    <property type="term" value="C:cytosol"/>
    <property type="evidence" value="ECO:0007669"/>
    <property type="project" value="TreeGrafter"/>
</dbReference>
<dbReference type="Pfam" id="PF00551">
    <property type="entry name" value="Formyl_trans_N"/>
    <property type="match status" value="1"/>
</dbReference>
<dbReference type="EMBL" id="JACHJR010000001">
    <property type="protein sequence ID" value="MBB4945142.1"/>
    <property type="molecule type" value="Genomic_DNA"/>
</dbReference>
<evidence type="ECO:0000256" key="4">
    <source>
        <dbReference type="HAMAP-Rule" id="MF_01930"/>
    </source>
</evidence>
<gene>
    <name evidence="4" type="primary">purN</name>
    <name evidence="6" type="ORF">F4556_000677</name>
</gene>
<dbReference type="HAMAP" id="MF_01930">
    <property type="entry name" value="PurN"/>
    <property type="match status" value="1"/>
</dbReference>
<dbReference type="AlphaFoldDB" id="A0A7W7S7T8"/>
<feature type="binding site" evidence="4">
    <location>
        <position position="108"/>
    </location>
    <ligand>
        <name>(6R)-10-formyltetrahydrofolate</name>
        <dbReference type="ChEBI" id="CHEBI:195366"/>
    </ligand>
</feature>
<evidence type="ECO:0000256" key="1">
    <source>
        <dbReference type="ARBA" id="ARBA00005054"/>
    </source>
</evidence>
<dbReference type="RefSeq" id="WP_184911472.1">
    <property type="nucleotide sequence ID" value="NZ_JACHJR010000001.1"/>
</dbReference>
<proteinExistence type="inferred from homology"/>
<feature type="domain" description="Formyl transferase N-terminal" evidence="5">
    <location>
        <begin position="4"/>
        <end position="187"/>
    </location>
</feature>
<reference evidence="6 7" key="1">
    <citation type="submission" date="2020-08" db="EMBL/GenBank/DDBJ databases">
        <title>Sequencing the genomes of 1000 actinobacteria strains.</title>
        <authorList>
            <person name="Klenk H.-P."/>
        </authorList>
    </citation>
    <scope>NUCLEOTIDE SEQUENCE [LARGE SCALE GENOMIC DNA]</scope>
    <source>
        <strain evidence="6 7">DSM 44786</strain>
    </source>
</reference>
<dbReference type="EC" id="2.1.2.2" evidence="4"/>
<sequence length="200" mass="21041">MPLKVAVLASHTGTNLRALTSAAGQPGCEFTIALVISNNSTSGALTHARELGIPTVHLSGRTHPDPAELDRAMFDALHEHRIELVVTAGYMKKIGPATLDAFTHRILNVHPSLLPRHGGPGMHGLRVHESVLASGDTVSGASVHHVTAEYDEGPVIARHQVPVLPGDTAETLAERVLGAEHVLLPATLQALAIDHIDQAG</sequence>
<dbReference type="PANTHER" id="PTHR43369">
    <property type="entry name" value="PHOSPHORIBOSYLGLYCINAMIDE FORMYLTRANSFERASE"/>
    <property type="match status" value="1"/>
</dbReference>
<dbReference type="Gene3D" id="3.40.50.170">
    <property type="entry name" value="Formyl transferase, N-terminal domain"/>
    <property type="match status" value="1"/>
</dbReference>
<dbReference type="NCBIfam" id="TIGR00639">
    <property type="entry name" value="PurN"/>
    <property type="match status" value="1"/>
</dbReference>
<dbReference type="InterPro" id="IPR004607">
    <property type="entry name" value="GART"/>
</dbReference>
<dbReference type="Proteomes" id="UP000573327">
    <property type="component" value="Unassembled WGS sequence"/>
</dbReference>
<dbReference type="SUPFAM" id="SSF53328">
    <property type="entry name" value="Formyltransferase"/>
    <property type="match status" value="1"/>
</dbReference>
<keyword evidence="2 4" id="KW-0808">Transferase</keyword>
<evidence type="ECO:0000259" key="5">
    <source>
        <dbReference type="Pfam" id="PF00551"/>
    </source>
</evidence>
<protein>
    <recommendedName>
        <fullName evidence="4">Phosphoribosylglycinamide formyltransferase</fullName>
        <ecNumber evidence="4">2.1.2.2</ecNumber>
    </recommendedName>
    <alternativeName>
        <fullName evidence="4">5'-phosphoribosylglycinamide transformylase</fullName>
    </alternativeName>
    <alternativeName>
        <fullName evidence="4">GAR transformylase</fullName>
        <shortName evidence="4">GART</shortName>
    </alternativeName>
</protein>
<dbReference type="InterPro" id="IPR036477">
    <property type="entry name" value="Formyl_transf_N_sf"/>
</dbReference>
<comment type="caution">
    <text evidence="6">The sequence shown here is derived from an EMBL/GenBank/DDBJ whole genome shotgun (WGS) entry which is preliminary data.</text>
</comment>
<name>A0A7W7S7T8_9ACTN</name>
<organism evidence="6 7">
    <name type="scientific">Kitasatospora gansuensis</name>
    <dbReference type="NCBI Taxonomy" id="258050"/>
    <lineage>
        <taxon>Bacteria</taxon>
        <taxon>Bacillati</taxon>
        <taxon>Actinomycetota</taxon>
        <taxon>Actinomycetes</taxon>
        <taxon>Kitasatosporales</taxon>
        <taxon>Streptomycetaceae</taxon>
        <taxon>Kitasatospora</taxon>
    </lineage>
</organism>
<comment type="pathway">
    <text evidence="1 4">Purine metabolism; IMP biosynthesis via de novo pathway; N(2)-formyl-N(1)-(5-phospho-D-ribosyl)glycinamide from N(1)-(5-phospho-D-ribosyl)glycinamide (10-formyl THF route): step 1/1.</text>
</comment>
<comment type="function">
    <text evidence="4">Catalyzes the transfer of a formyl group from 10-formyltetrahydrofolate to 5-phospho-ribosyl-glycinamide (GAR), producing 5-phospho-ribosyl-N-formylglycinamide (FGAR) and tetrahydrofolate.</text>
</comment>
<dbReference type="InterPro" id="IPR002376">
    <property type="entry name" value="Formyl_transf_N"/>
</dbReference>
<comment type="caution">
    <text evidence="4">Lacks conserved residue(s) required for the propagation of feature annotation.</text>
</comment>
<comment type="similarity">
    <text evidence="4">Belongs to the GART family.</text>
</comment>